<feature type="transmembrane region" description="Helical" evidence="1">
    <location>
        <begin position="98"/>
        <end position="120"/>
    </location>
</feature>
<name>A0A1Z3UC27_BREVE</name>
<evidence type="ECO:0000313" key="2">
    <source>
        <dbReference type="EMBL" id="ASE40795.1"/>
    </source>
</evidence>
<dbReference type="Proteomes" id="UP000197050">
    <property type="component" value="Chromosome"/>
</dbReference>
<feature type="transmembrane region" description="Helical" evidence="1">
    <location>
        <begin position="55"/>
        <end position="78"/>
    </location>
</feature>
<dbReference type="AlphaFoldDB" id="A0A1Z3UC27"/>
<proteinExistence type="predicted"/>
<organism evidence="2 3">
    <name type="scientific">Brevundimonas vesicularis</name>
    <name type="common">Pseudomonas vesicularis</name>
    <dbReference type="NCBI Taxonomy" id="41276"/>
    <lineage>
        <taxon>Bacteria</taxon>
        <taxon>Pseudomonadati</taxon>
        <taxon>Pseudomonadota</taxon>
        <taxon>Alphaproteobacteria</taxon>
        <taxon>Caulobacterales</taxon>
        <taxon>Caulobacteraceae</taxon>
        <taxon>Brevundimonas</taxon>
    </lineage>
</organism>
<evidence type="ECO:0000256" key="1">
    <source>
        <dbReference type="SAM" id="Phobius"/>
    </source>
</evidence>
<keyword evidence="1" id="KW-1133">Transmembrane helix</keyword>
<protein>
    <submittedName>
        <fullName evidence="2">Uncharacterized protein</fullName>
    </submittedName>
</protein>
<dbReference type="RefSeq" id="WP_088582818.1">
    <property type="nucleotide sequence ID" value="NZ_CP022048.2"/>
</dbReference>
<gene>
    <name evidence="2" type="ORF">CEP68_15595</name>
</gene>
<feature type="transmembrane region" description="Helical" evidence="1">
    <location>
        <begin position="6"/>
        <end position="28"/>
    </location>
</feature>
<dbReference type="EMBL" id="CP022048">
    <property type="protein sequence ID" value="ASE40795.1"/>
    <property type="molecule type" value="Genomic_DNA"/>
</dbReference>
<dbReference type="GeneID" id="34015487"/>
<reference evidence="3" key="1">
    <citation type="submission" date="2017-06" db="EMBL/GenBank/DDBJ databases">
        <title>FDA dAtabase for Regulatory Grade micrObial Sequences (FDA-ARGOS): Supporting development and validation of Infectious Disease Dx tests.</title>
        <authorList>
            <person name="Minogue T."/>
            <person name="Wolcott M."/>
            <person name="Wasieloski L."/>
            <person name="Aguilar W."/>
            <person name="Moore D."/>
            <person name="Tallon L."/>
            <person name="Sadzewicz L."/>
            <person name="Sengamalay N."/>
            <person name="Ott S."/>
            <person name="Godinez A."/>
            <person name="Nagaraj S."/>
            <person name="Nadendla S."/>
            <person name="Geyer C."/>
            <person name="Sichtig H."/>
        </authorList>
    </citation>
    <scope>NUCLEOTIDE SEQUENCE [LARGE SCALE GENOMIC DNA]</scope>
    <source>
        <strain evidence="3">FDAARGOS_289</strain>
    </source>
</reference>
<keyword evidence="1" id="KW-0472">Membrane</keyword>
<evidence type="ECO:0000313" key="3">
    <source>
        <dbReference type="Proteomes" id="UP000197050"/>
    </source>
</evidence>
<dbReference type="KEGG" id="bvc:CEP68_15595"/>
<sequence>MKDDIPNIIATCSLLLAVITALMSFWYADVAKAIGETEPKLPGERRTLRHKIRPVFWTKALPLALGATAIAIVFFARACKIAIAALQGVGRLEYDDMQAAFLVTEGLMVILAGVTIKLAWQLGWKIERLRHDA</sequence>
<keyword evidence="1" id="KW-0812">Transmembrane</keyword>
<accession>A0A1Z3UC27</accession>